<feature type="region of interest" description="Disordered" evidence="1">
    <location>
        <begin position="133"/>
        <end position="152"/>
    </location>
</feature>
<proteinExistence type="predicted"/>
<dbReference type="Proteomes" id="UP001157974">
    <property type="component" value="Unassembled WGS sequence"/>
</dbReference>
<evidence type="ECO:0000313" key="3">
    <source>
        <dbReference type="Proteomes" id="UP001157974"/>
    </source>
</evidence>
<keyword evidence="3" id="KW-1185">Reference proteome</keyword>
<sequence>MRILRKLAEFVERDCRLAFEDGYRFGVQEATKMISAVSMGNTNLLVQPRVVKRQQKKPSGTNQDKRSSSGRGLEGEENTQVSVDKKVVSLHVNYPRPSIHDKAGVYKRIKSGGVESVQLLAVKETKKEIKNVNARPNETKQGRVFEAQAASG</sequence>
<dbReference type="AlphaFoldDB" id="A0AAV8UV39"/>
<evidence type="ECO:0000313" key="2">
    <source>
        <dbReference type="EMBL" id="KAJ8904962.1"/>
    </source>
</evidence>
<comment type="caution">
    <text evidence="2">The sequence shown here is derived from an EMBL/GenBank/DDBJ whole genome shotgun (WGS) entry which is preliminary data.</text>
</comment>
<gene>
    <name evidence="2" type="ORF">NDN08_001474</name>
</gene>
<organism evidence="2 3">
    <name type="scientific">Rhodosorus marinus</name>
    <dbReference type="NCBI Taxonomy" id="101924"/>
    <lineage>
        <taxon>Eukaryota</taxon>
        <taxon>Rhodophyta</taxon>
        <taxon>Stylonematophyceae</taxon>
        <taxon>Stylonematales</taxon>
        <taxon>Stylonemataceae</taxon>
        <taxon>Rhodosorus</taxon>
    </lineage>
</organism>
<feature type="region of interest" description="Disordered" evidence="1">
    <location>
        <begin position="47"/>
        <end position="84"/>
    </location>
</feature>
<name>A0AAV8UV39_9RHOD</name>
<reference evidence="2 3" key="1">
    <citation type="journal article" date="2023" name="Nat. Commun.">
        <title>Origin of minicircular mitochondrial genomes in red algae.</title>
        <authorList>
            <person name="Lee Y."/>
            <person name="Cho C.H."/>
            <person name="Lee Y.M."/>
            <person name="Park S.I."/>
            <person name="Yang J.H."/>
            <person name="West J.A."/>
            <person name="Bhattacharya D."/>
            <person name="Yoon H.S."/>
        </authorList>
    </citation>
    <scope>NUCLEOTIDE SEQUENCE [LARGE SCALE GENOMIC DNA]</scope>
    <source>
        <strain evidence="2 3">CCMP1338</strain>
        <tissue evidence="2">Whole cell</tissue>
    </source>
</reference>
<protein>
    <submittedName>
        <fullName evidence="2">Uncharacterized protein</fullName>
    </submittedName>
</protein>
<evidence type="ECO:0000256" key="1">
    <source>
        <dbReference type="SAM" id="MobiDB-lite"/>
    </source>
</evidence>
<accession>A0AAV8UV39</accession>
<dbReference type="EMBL" id="JAMWBK010000005">
    <property type="protein sequence ID" value="KAJ8904962.1"/>
    <property type="molecule type" value="Genomic_DNA"/>
</dbReference>